<accession>A0ABW0VY44</accession>
<evidence type="ECO:0008006" key="3">
    <source>
        <dbReference type="Google" id="ProtNLM"/>
    </source>
</evidence>
<dbReference type="InterPro" id="IPR011051">
    <property type="entry name" value="RmlC_Cupin_sf"/>
</dbReference>
<keyword evidence="2" id="KW-1185">Reference proteome</keyword>
<evidence type="ECO:0000313" key="1">
    <source>
        <dbReference type="EMBL" id="MFC5650555.1"/>
    </source>
</evidence>
<dbReference type="Proteomes" id="UP001596047">
    <property type="component" value="Unassembled WGS sequence"/>
</dbReference>
<gene>
    <name evidence="1" type="ORF">ACFPYJ_15770</name>
</gene>
<evidence type="ECO:0000313" key="2">
    <source>
        <dbReference type="Proteomes" id="UP001596047"/>
    </source>
</evidence>
<protein>
    <recommendedName>
        <fullName evidence="3">Cupin</fullName>
    </recommendedName>
</protein>
<reference evidence="2" key="1">
    <citation type="journal article" date="2019" name="Int. J. Syst. Evol. Microbiol.">
        <title>The Global Catalogue of Microorganisms (GCM) 10K type strain sequencing project: providing services to taxonomists for standard genome sequencing and annotation.</title>
        <authorList>
            <consortium name="The Broad Institute Genomics Platform"/>
            <consortium name="The Broad Institute Genome Sequencing Center for Infectious Disease"/>
            <person name="Wu L."/>
            <person name="Ma J."/>
        </authorList>
    </citation>
    <scope>NUCLEOTIDE SEQUENCE [LARGE SCALE GENOMIC DNA]</scope>
    <source>
        <strain evidence="2">CGMCC 1.3240</strain>
    </source>
</reference>
<dbReference type="InterPro" id="IPR014710">
    <property type="entry name" value="RmlC-like_jellyroll"/>
</dbReference>
<comment type="caution">
    <text evidence="1">The sequence shown here is derived from an EMBL/GenBank/DDBJ whole genome shotgun (WGS) entry which is preliminary data.</text>
</comment>
<name>A0ABW0VY44_9BACL</name>
<dbReference type="SUPFAM" id="SSF51182">
    <property type="entry name" value="RmlC-like cupins"/>
    <property type="match status" value="1"/>
</dbReference>
<sequence>MMVWPLEPKMFAPYGDVVVVGEEPGYVLRIRDDRATGWIWATSCPSSEPVQEMGFHPNSDEVFIPVHGAMVLYVAEQDRPDDIKAFHLTDPIRIRSGVWHAIVRRSEKALLHIVENADVTGVTRKLGRVLE</sequence>
<dbReference type="RefSeq" id="WP_379189118.1">
    <property type="nucleotide sequence ID" value="NZ_JBHSOW010000058.1"/>
</dbReference>
<organism evidence="1 2">
    <name type="scientific">Paenibacillus solisilvae</name>
    <dbReference type="NCBI Taxonomy" id="2486751"/>
    <lineage>
        <taxon>Bacteria</taxon>
        <taxon>Bacillati</taxon>
        <taxon>Bacillota</taxon>
        <taxon>Bacilli</taxon>
        <taxon>Bacillales</taxon>
        <taxon>Paenibacillaceae</taxon>
        <taxon>Paenibacillus</taxon>
    </lineage>
</organism>
<dbReference type="Gene3D" id="2.60.120.10">
    <property type="entry name" value="Jelly Rolls"/>
    <property type="match status" value="1"/>
</dbReference>
<proteinExistence type="predicted"/>
<dbReference type="EMBL" id="JBHSOW010000058">
    <property type="protein sequence ID" value="MFC5650555.1"/>
    <property type="molecule type" value="Genomic_DNA"/>
</dbReference>